<organism evidence="2 3">
    <name type="scientific">Pseudomonas protegens (strain DSM 19095 / LMG 27888 / CFBP 6595 / CHA0)</name>
    <dbReference type="NCBI Taxonomy" id="1124983"/>
    <lineage>
        <taxon>Bacteria</taxon>
        <taxon>Pseudomonadati</taxon>
        <taxon>Pseudomonadota</taxon>
        <taxon>Gammaproteobacteria</taxon>
        <taxon>Pseudomonadales</taxon>
        <taxon>Pseudomonadaceae</taxon>
        <taxon>Pseudomonas</taxon>
    </lineage>
</organism>
<evidence type="ECO:0000256" key="1">
    <source>
        <dbReference type="SAM" id="SignalP"/>
    </source>
</evidence>
<dbReference type="KEGG" id="pprc:PFLCHA0_c25320"/>
<dbReference type="HOGENOM" id="CLU_1561576_0_0_6"/>
<gene>
    <name evidence="2" type="ORF">PFLCHA0_c25320</name>
</gene>
<protein>
    <recommendedName>
        <fullName evidence="4">Lipoprotein</fullName>
    </recommendedName>
</protein>
<name>A0A2C9EKW3_PSEPH</name>
<dbReference type="AlphaFoldDB" id="A0A2C9EKW3"/>
<evidence type="ECO:0000313" key="2">
    <source>
        <dbReference type="EMBL" id="AGL84303.1"/>
    </source>
</evidence>
<sequence length="173" mass="19134">MKSCLSLCALVLLAGCAATDTLPDRPLTDGQAYLMPLHVMVDDPLRAAELRNALRATGVFEDVQTGAGQAGDYSARIQFKSERDMPPMPLIFLSAATLFLMPLSNGIDTHTDISLLHEGKLLKRYSYRNLTHKYTWLLDQGGEMQEQNIQRIARAFAGDLRQDQLLPTASQAQ</sequence>
<dbReference type="Proteomes" id="UP000013940">
    <property type="component" value="Chromosome"/>
</dbReference>
<feature type="signal peptide" evidence="1">
    <location>
        <begin position="1"/>
        <end position="17"/>
    </location>
</feature>
<evidence type="ECO:0000313" key="3">
    <source>
        <dbReference type="Proteomes" id="UP000013940"/>
    </source>
</evidence>
<dbReference type="GeneID" id="57475526"/>
<reference evidence="3" key="1">
    <citation type="journal article" date="2014" name="Genome Announc.">
        <title>Full-genome sequence of the plant growth-promoting bacterium Pseudomonas protegens CHA0.</title>
        <authorList>
            <person name="Jousset A."/>
            <person name="Schuldes J."/>
            <person name="Keel C."/>
            <person name="Maurhofer M."/>
            <person name="Daniel R."/>
            <person name="Scheu S."/>
            <person name="Thuermer A."/>
        </authorList>
    </citation>
    <scope>NUCLEOTIDE SEQUENCE [LARGE SCALE GENOMIC DNA]</scope>
    <source>
        <strain evidence="3">DSM 19095 / LMG 27888 / CFBP 6595 / CHA0</strain>
    </source>
</reference>
<dbReference type="EMBL" id="CP003190">
    <property type="protein sequence ID" value="AGL84303.1"/>
    <property type="molecule type" value="Genomic_DNA"/>
</dbReference>
<evidence type="ECO:0008006" key="4">
    <source>
        <dbReference type="Google" id="ProtNLM"/>
    </source>
</evidence>
<proteinExistence type="predicted"/>
<accession>A0A2C9EKW3</accession>
<feature type="chain" id="PRO_5013039224" description="Lipoprotein" evidence="1">
    <location>
        <begin position="18"/>
        <end position="173"/>
    </location>
</feature>
<keyword evidence="1" id="KW-0732">Signal</keyword>
<dbReference type="PROSITE" id="PS51257">
    <property type="entry name" value="PROKAR_LIPOPROTEIN"/>
    <property type="match status" value="1"/>
</dbReference>
<dbReference type="RefSeq" id="WP_015635214.1">
    <property type="nucleotide sequence ID" value="NC_021237.1"/>
</dbReference>